<dbReference type="InterPro" id="IPR001387">
    <property type="entry name" value="Cro/C1-type_HTH"/>
</dbReference>
<dbReference type="PROSITE" id="PS50943">
    <property type="entry name" value="HTH_CROC1"/>
    <property type="match status" value="1"/>
</dbReference>
<dbReference type="GO" id="GO:0003677">
    <property type="term" value="F:DNA binding"/>
    <property type="evidence" value="ECO:0007669"/>
    <property type="project" value="InterPro"/>
</dbReference>
<evidence type="ECO:0000256" key="1">
    <source>
        <dbReference type="SAM" id="MobiDB-lite"/>
    </source>
</evidence>
<dbReference type="PANTHER" id="PTHR43236">
    <property type="entry name" value="ANTITOXIN HIGA1"/>
    <property type="match status" value="1"/>
</dbReference>
<feature type="region of interest" description="Disordered" evidence="1">
    <location>
        <begin position="162"/>
        <end position="215"/>
    </location>
</feature>
<dbReference type="InterPro" id="IPR010982">
    <property type="entry name" value="Lambda_DNA-bd_dom_sf"/>
</dbReference>
<dbReference type="CDD" id="cd00093">
    <property type="entry name" value="HTH_XRE"/>
    <property type="match status" value="1"/>
</dbReference>
<name>A0A840WFP7_9ACTN</name>
<sequence length="512" mass="54818">MARGAGLPLDGARLRRARKAAGLSQRLLAQELGTTRQQVIRYEQGQERPEVKRLARLAAAVGVGVADLVEPGSLPDGLAGLRVGAGLTLAVAAESVRGQLPAGIACSRPVLAGAERGEQPPTWVPGEAAGAVRSALGAAYGAGQKAVVAAWEATFGPSAALAGEVSQTTPPLAVEESTPRVVSERPSPKVPELPLEGAPPETGTEPEESVPPPVKEVSVRVRGQVVSDGRVFCVVYNDTDAETIGQLEDRRQWDQREGWTLHGLLSEEERERLTPQEQLAPDAVTDQTDMAAALPELLSTLFGHPVSVVSLHGERTDLPIRPADMERWELRRGRVTGRTDIYVRSRCWGWFQRGGDGITVHTADGPVPGGPWPTREEAAIALWAHLTAPLPPPQLTKSAWTKRRMRGRPKQRPLCPYTPAELGRVRLVETPDSAKGARQYRAQGPDDQVIGFVWRRQHVPGARSWAYCAADASGEPVNTAAASAVGTRAEAVERLLAQPGPVWADPAEAIVH</sequence>
<organism evidence="3 4">
    <name type="scientific">Nocardiopsis metallicus</name>
    <dbReference type="NCBI Taxonomy" id="179819"/>
    <lineage>
        <taxon>Bacteria</taxon>
        <taxon>Bacillati</taxon>
        <taxon>Actinomycetota</taxon>
        <taxon>Actinomycetes</taxon>
        <taxon>Streptosporangiales</taxon>
        <taxon>Nocardiopsidaceae</taxon>
        <taxon>Nocardiopsis</taxon>
    </lineage>
</organism>
<dbReference type="EMBL" id="JACHDO010000002">
    <property type="protein sequence ID" value="MBB5495789.1"/>
    <property type="molecule type" value="Genomic_DNA"/>
</dbReference>
<protein>
    <submittedName>
        <fullName evidence="3">Transcriptional regulator with XRE-family HTH domain</fullName>
    </submittedName>
</protein>
<dbReference type="Gene3D" id="1.10.260.40">
    <property type="entry name" value="lambda repressor-like DNA-binding domains"/>
    <property type="match status" value="1"/>
</dbReference>
<gene>
    <name evidence="3" type="ORF">HNR07_007008</name>
</gene>
<reference evidence="3 4" key="1">
    <citation type="submission" date="2020-08" db="EMBL/GenBank/DDBJ databases">
        <title>Sequencing the genomes of 1000 actinobacteria strains.</title>
        <authorList>
            <person name="Klenk H.-P."/>
        </authorList>
    </citation>
    <scope>NUCLEOTIDE SEQUENCE [LARGE SCALE GENOMIC DNA]</scope>
    <source>
        <strain evidence="3 4">DSM 44598</strain>
    </source>
</reference>
<feature type="region of interest" description="Disordered" evidence="1">
    <location>
        <begin position="394"/>
        <end position="415"/>
    </location>
</feature>
<dbReference type="RefSeq" id="WP_184373170.1">
    <property type="nucleotide sequence ID" value="NZ_JACHDO010000002.1"/>
</dbReference>
<evidence type="ECO:0000313" key="3">
    <source>
        <dbReference type="EMBL" id="MBB5495789.1"/>
    </source>
</evidence>
<dbReference type="SMART" id="SM00530">
    <property type="entry name" value="HTH_XRE"/>
    <property type="match status" value="1"/>
</dbReference>
<dbReference type="PANTHER" id="PTHR43236:SF1">
    <property type="entry name" value="BLL7220 PROTEIN"/>
    <property type="match status" value="1"/>
</dbReference>
<evidence type="ECO:0000259" key="2">
    <source>
        <dbReference type="PROSITE" id="PS50943"/>
    </source>
</evidence>
<dbReference type="InterPro" id="IPR052345">
    <property type="entry name" value="Rad_response_metalloprotease"/>
</dbReference>
<dbReference type="Proteomes" id="UP000579647">
    <property type="component" value="Unassembled WGS sequence"/>
</dbReference>
<dbReference type="SUPFAM" id="SSF47413">
    <property type="entry name" value="lambda repressor-like DNA-binding domains"/>
    <property type="match status" value="1"/>
</dbReference>
<feature type="domain" description="HTH cro/C1-type" evidence="2">
    <location>
        <begin position="14"/>
        <end position="68"/>
    </location>
</feature>
<comment type="caution">
    <text evidence="3">The sequence shown here is derived from an EMBL/GenBank/DDBJ whole genome shotgun (WGS) entry which is preliminary data.</text>
</comment>
<proteinExistence type="predicted"/>
<keyword evidence="4" id="KW-1185">Reference proteome</keyword>
<evidence type="ECO:0000313" key="4">
    <source>
        <dbReference type="Proteomes" id="UP000579647"/>
    </source>
</evidence>
<accession>A0A840WFP7</accession>
<feature type="compositionally biased region" description="Basic residues" evidence="1">
    <location>
        <begin position="400"/>
        <end position="411"/>
    </location>
</feature>
<dbReference type="AlphaFoldDB" id="A0A840WFP7"/>
<dbReference type="Pfam" id="PF01381">
    <property type="entry name" value="HTH_3"/>
    <property type="match status" value="1"/>
</dbReference>